<dbReference type="PATRIC" id="fig|1121307.3.peg.2460"/>
<dbReference type="Gene3D" id="2.40.50.140">
    <property type="entry name" value="Nucleic acid-binding proteins"/>
    <property type="match status" value="1"/>
</dbReference>
<dbReference type="FunFam" id="3.30.470.30:FF:000001">
    <property type="entry name" value="DNA ligase"/>
    <property type="match status" value="1"/>
</dbReference>
<evidence type="ECO:0000256" key="1">
    <source>
        <dbReference type="ARBA" id="ARBA00004067"/>
    </source>
</evidence>
<dbReference type="Pfam" id="PF03119">
    <property type="entry name" value="DNA_ligase_ZBD"/>
    <property type="match status" value="1"/>
</dbReference>
<keyword evidence="6 15" id="KW-0479">Metal-binding</keyword>
<keyword evidence="10 15" id="KW-0520">NAD</keyword>
<dbReference type="InterPro" id="IPR041663">
    <property type="entry name" value="DisA/LigA_HHH"/>
</dbReference>
<evidence type="ECO:0000256" key="4">
    <source>
        <dbReference type="ARBA" id="ARBA00022598"/>
    </source>
</evidence>
<dbReference type="GO" id="GO:0003911">
    <property type="term" value="F:DNA ligase (NAD+) activity"/>
    <property type="evidence" value="ECO:0007669"/>
    <property type="project" value="UniProtKB-UniRule"/>
</dbReference>
<dbReference type="InterPro" id="IPR012340">
    <property type="entry name" value="NA-bd_OB-fold"/>
</dbReference>
<dbReference type="PROSITE" id="PS01056">
    <property type="entry name" value="DNA_LIGASE_N2"/>
    <property type="match status" value="1"/>
</dbReference>
<keyword evidence="12 15" id="KW-0464">Manganese</keyword>
<dbReference type="SUPFAM" id="SSF56091">
    <property type="entry name" value="DNA ligase/mRNA capping enzyme, catalytic domain"/>
    <property type="match status" value="1"/>
</dbReference>
<dbReference type="EMBL" id="LFVU01000001">
    <property type="protein sequence ID" value="KMT23272.1"/>
    <property type="molecule type" value="Genomic_DNA"/>
</dbReference>
<dbReference type="NCBIfam" id="NF005932">
    <property type="entry name" value="PRK07956.1"/>
    <property type="match status" value="1"/>
</dbReference>
<dbReference type="CDD" id="cd00114">
    <property type="entry name" value="LIGANc"/>
    <property type="match status" value="1"/>
</dbReference>
<accession>A0A0J8DBP2</accession>
<keyword evidence="9 15" id="KW-0460">Magnesium</keyword>
<dbReference type="Gene3D" id="1.10.287.610">
    <property type="entry name" value="Helix hairpin bin"/>
    <property type="match status" value="1"/>
</dbReference>
<evidence type="ECO:0000256" key="6">
    <source>
        <dbReference type="ARBA" id="ARBA00022723"/>
    </source>
</evidence>
<evidence type="ECO:0000256" key="14">
    <source>
        <dbReference type="ARBA" id="ARBA00060881"/>
    </source>
</evidence>
<feature type="binding site" evidence="15">
    <location>
        <position position="404"/>
    </location>
    <ligand>
        <name>Zn(2+)</name>
        <dbReference type="ChEBI" id="CHEBI:29105"/>
    </ligand>
</feature>
<feature type="domain" description="BRCT" evidence="18">
    <location>
        <begin position="586"/>
        <end position="664"/>
    </location>
</feature>
<dbReference type="InterPro" id="IPR010994">
    <property type="entry name" value="RuvA_2-like"/>
</dbReference>
<comment type="catalytic activity">
    <reaction evidence="13 15 16">
        <text>NAD(+) + (deoxyribonucleotide)n-3'-hydroxyl + 5'-phospho-(deoxyribonucleotide)m = (deoxyribonucleotide)n+m + AMP + beta-nicotinamide D-nucleotide.</text>
        <dbReference type="EC" id="6.5.1.2"/>
    </reaction>
</comment>
<feature type="binding site" evidence="15">
    <location>
        <position position="307"/>
    </location>
    <ligand>
        <name>NAD(+)</name>
        <dbReference type="ChEBI" id="CHEBI:57540"/>
    </ligand>
</feature>
<comment type="function">
    <text evidence="1 15">DNA ligase that catalyzes the formation of phosphodiester linkages between 5'-phosphoryl and 3'-hydroxyl groups in double-stranded DNA using NAD as a coenzyme and as the energy source for the reaction. It is essential for DNA replication and repair of damaged DNA.</text>
</comment>
<dbReference type="SMART" id="SM00532">
    <property type="entry name" value="LIGANc"/>
    <property type="match status" value="1"/>
</dbReference>
<feature type="coiled-coil region" evidence="17">
    <location>
        <begin position="1"/>
        <end position="55"/>
    </location>
</feature>
<feature type="binding site" evidence="15">
    <location>
        <position position="110"/>
    </location>
    <ligand>
        <name>NAD(+)</name>
        <dbReference type="ChEBI" id="CHEBI:57540"/>
    </ligand>
</feature>
<proteinExistence type="inferred from homology"/>
<dbReference type="FunFam" id="1.10.150.20:FF:000006">
    <property type="entry name" value="DNA ligase"/>
    <property type="match status" value="1"/>
</dbReference>
<dbReference type="EC" id="6.5.1.2" evidence="2 15"/>
<dbReference type="InterPro" id="IPR004150">
    <property type="entry name" value="NAD_DNA_ligase_OB"/>
</dbReference>
<dbReference type="GO" id="GO:0046872">
    <property type="term" value="F:metal ion binding"/>
    <property type="evidence" value="ECO:0007669"/>
    <property type="project" value="UniProtKB-KW"/>
</dbReference>
<dbReference type="SMART" id="SM00292">
    <property type="entry name" value="BRCT"/>
    <property type="match status" value="1"/>
</dbReference>
<dbReference type="PROSITE" id="PS50172">
    <property type="entry name" value="BRCT"/>
    <property type="match status" value="1"/>
</dbReference>
<evidence type="ECO:0000256" key="16">
    <source>
        <dbReference type="RuleBase" id="RU000618"/>
    </source>
</evidence>
<keyword evidence="5 15" id="KW-0235">DNA replication</keyword>
<feature type="binding site" evidence="15">
    <location>
        <begin position="81"/>
        <end position="82"/>
    </location>
    <ligand>
        <name>NAD(+)</name>
        <dbReference type="ChEBI" id="CHEBI:57540"/>
    </ligand>
</feature>
<dbReference type="STRING" id="1121307.CLCY_8c00080"/>
<keyword evidence="4 15" id="KW-0436">Ligase</keyword>
<dbReference type="FunFam" id="1.10.287.610:FF:000002">
    <property type="entry name" value="DNA ligase"/>
    <property type="match status" value="1"/>
</dbReference>
<dbReference type="InterPro" id="IPR013839">
    <property type="entry name" value="DNAligase_adenylation"/>
</dbReference>
<dbReference type="InterPro" id="IPR036420">
    <property type="entry name" value="BRCT_dom_sf"/>
</dbReference>
<dbReference type="Pfam" id="PF00533">
    <property type="entry name" value="BRCT"/>
    <property type="match status" value="1"/>
</dbReference>
<dbReference type="Gene3D" id="6.20.10.30">
    <property type="match status" value="1"/>
</dbReference>
<comment type="similarity">
    <text evidence="14 15">Belongs to the NAD-dependent DNA ligase family. LigA subfamily.</text>
</comment>
<dbReference type="Pfam" id="PF14520">
    <property type="entry name" value="HHH_5"/>
    <property type="match status" value="1"/>
</dbReference>
<comment type="caution">
    <text evidence="19">The sequence shown here is derived from an EMBL/GenBank/DDBJ whole genome shotgun (WGS) entry which is preliminary data.</text>
</comment>
<feature type="active site" description="N6-AMP-lysine intermediate" evidence="15">
    <location>
        <position position="112"/>
    </location>
</feature>
<evidence type="ECO:0000256" key="15">
    <source>
        <dbReference type="HAMAP-Rule" id="MF_01588"/>
    </source>
</evidence>
<evidence type="ECO:0000256" key="11">
    <source>
        <dbReference type="ARBA" id="ARBA00023204"/>
    </source>
</evidence>
<dbReference type="HAMAP" id="MF_01588">
    <property type="entry name" value="DNA_ligase_A"/>
    <property type="match status" value="1"/>
</dbReference>
<evidence type="ECO:0000313" key="20">
    <source>
        <dbReference type="Proteomes" id="UP000036756"/>
    </source>
</evidence>
<dbReference type="RefSeq" id="WP_048569093.1">
    <property type="nucleotide sequence ID" value="NZ_LFVU01000001.1"/>
</dbReference>
<feature type="binding site" evidence="15">
    <location>
        <position position="167"/>
    </location>
    <ligand>
        <name>NAD(+)</name>
        <dbReference type="ChEBI" id="CHEBI:57540"/>
    </ligand>
</feature>
<dbReference type="Pfam" id="PF03120">
    <property type="entry name" value="OB_DNA_ligase"/>
    <property type="match status" value="1"/>
</dbReference>
<evidence type="ECO:0000313" key="19">
    <source>
        <dbReference type="EMBL" id="KMT23272.1"/>
    </source>
</evidence>
<dbReference type="AlphaFoldDB" id="A0A0J8DBP2"/>
<keyword evidence="17" id="KW-0175">Coiled coil</keyword>
<dbReference type="PANTHER" id="PTHR23389:SF9">
    <property type="entry name" value="DNA LIGASE"/>
    <property type="match status" value="1"/>
</dbReference>
<dbReference type="SUPFAM" id="SSF52113">
    <property type="entry name" value="BRCT domain"/>
    <property type="match status" value="1"/>
</dbReference>
<feature type="binding site" evidence="15">
    <location>
        <begin position="32"/>
        <end position="36"/>
    </location>
    <ligand>
        <name>NAD(+)</name>
        <dbReference type="ChEBI" id="CHEBI:57540"/>
    </ligand>
</feature>
<evidence type="ECO:0000256" key="3">
    <source>
        <dbReference type="ARBA" id="ARBA00013308"/>
    </source>
</evidence>
<feature type="binding site" evidence="15">
    <location>
        <position position="401"/>
    </location>
    <ligand>
        <name>Zn(2+)</name>
        <dbReference type="ChEBI" id="CHEBI:29105"/>
    </ligand>
</feature>
<dbReference type="InterPro" id="IPR018239">
    <property type="entry name" value="DNA_ligase_AS"/>
</dbReference>
<dbReference type="SMART" id="SM00278">
    <property type="entry name" value="HhH1"/>
    <property type="match status" value="3"/>
</dbReference>
<dbReference type="Gene3D" id="3.40.50.10190">
    <property type="entry name" value="BRCT domain"/>
    <property type="match status" value="1"/>
</dbReference>
<evidence type="ECO:0000256" key="5">
    <source>
        <dbReference type="ARBA" id="ARBA00022705"/>
    </source>
</evidence>
<dbReference type="GO" id="GO:0006281">
    <property type="term" value="P:DNA repair"/>
    <property type="evidence" value="ECO:0007669"/>
    <property type="project" value="UniProtKB-KW"/>
</dbReference>
<evidence type="ECO:0000259" key="18">
    <source>
        <dbReference type="PROSITE" id="PS50172"/>
    </source>
</evidence>
<evidence type="ECO:0000256" key="7">
    <source>
        <dbReference type="ARBA" id="ARBA00022763"/>
    </source>
</evidence>
<evidence type="ECO:0000256" key="8">
    <source>
        <dbReference type="ARBA" id="ARBA00022833"/>
    </source>
</evidence>
<evidence type="ECO:0000256" key="17">
    <source>
        <dbReference type="SAM" id="Coils"/>
    </source>
</evidence>
<keyword evidence="8 15" id="KW-0862">Zinc</keyword>
<dbReference type="Gene3D" id="1.10.150.20">
    <property type="entry name" value="5' to 3' exonuclease, C-terminal subdomain"/>
    <property type="match status" value="2"/>
</dbReference>
<comment type="cofactor">
    <cofactor evidence="15">
        <name>Mg(2+)</name>
        <dbReference type="ChEBI" id="CHEBI:18420"/>
    </cofactor>
    <cofactor evidence="15">
        <name>Mn(2+)</name>
        <dbReference type="ChEBI" id="CHEBI:29035"/>
    </cofactor>
</comment>
<dbReference type="FunFam" id="1.10.150.20:FF:000007">
    <property type="entry name" value="DNA ligase"/>
    <property type="match status" value="1"/>
</dbReference>
<dbReference type="InterPro" id="IPR001679">
    <property type="entry name" value="DNA_ligase"/>
</dbReference>
<gene>
    <name evidence="15 19" type="primary">ligA</name>
    <name evidence="19" type="ORF">CLCY_8c00080</name>
</gene>
<dbReference type="Proteomes" id="UP000036756">
    <property type="component" value="Unassembled WGS sequence"/>
</dbReference>
<keyword evidence="7 15" id="KW-0227">DNA damage</keyword>
<dbReference type="PANTHER" id="PTHR23389">
    <property type="entry name" value="CHROMOSOME TRANSMISSION FIDELITY FACTOR 18"/>
    <property type="match status" value="1"/>
</dbReference>
<keyword evidence="20" id="KW-1185">Reference proteome</keyword>
<dbReference type="SUPFAM" id="SSF47781">
    <property type="entry name" value="RuvA domain 2-like"/>
    <property type="match status" value="1"/>
</dbReference>
<protein>
    <recommendedName>
        <fullName evidence="3 15">DNA ligase</fullName>
        <ecNumber evidence="2 15">6.5.1.2</ecNumber>
    </recommendedName>
    <alternativeName>
        <fullName evidence="15">Polydeoxyribonucleotide synthase [NAD(+)]</fullName>
    </alternativeName>
</protein>
<evidence type="ECO:0000256" key="12">
    <source>
        <dbReference type="ARBA" id="ARBA00023211"/>
    </source>
</evidence>
<feature type="binding site" evidence="15">
    <location>
        <position position="133"/>
    </location>
    <ligand>
        <name>NAD(+)</name>
        <dbReference type="ChEBI" id="CHEBI:57540"/>
    </ligand>
</feature>
<feature type="binding site" evidence="15">
    <location>
        <position position="283"/>
    </location>
    <ligand>
        <name>NAD(+)</name>
        <dbReference type="ChEBI" id="CHEBI:57540"/>
    </ligand>
</feature>
<organism evidence="19 20">
    <name type="scientific">Clostridium cylindrosporum DSM 605</name>
    <dbReference type="NCBI Taxonomy" id="1121307"/>
    <lineage>
        <taxon>Bacteria</taxon>
        <taxon>Bacillati</taxon>
        <taxon>Bacillota</taxon>
        <taxon>Clostridia</taxon>
        <taxon>Eubacteriales</taxon>
        <taxon>Clostridiaceae</taxon>
        <taxon>Clostridium</taxon>
    </lineage>
</organism>
<keyword evidence="11 15" id="KW-0234">DNA repair</keyword>
<dbReference type="PROSITE" id="PS01055">
    <property type="entry name" value="DNA_LIGASE_N1"/>
    <property type="match status" value="1"/>
</dbReference>
<dbReference type="InterPro" id="IPR004149">
    <property type="entry name" value="Znf_DNAligase_C4"/>
</dbReference>
<dbReference type="InterPro" id="IPR033136">
    <property type="entry name" value="DNA_ligase_CS"/>
</dbReference>
<dbReference type="InterPro" id="IPR013840">
    <property type="entry name" value="DNAligase_N"/>
</dbReference>
<evidence type="ECO:0000256" key="9">
    <source>
        <dbReference type="ARBA" id="ARBA00022842"/>
    </source>
</evidence>
<dbReference type="GO" id="GO:0005829">
    <property type="term" value="C:cytosol"/>
    <property type="evidence" value="ECO:0007669"/>
    <property type="project" value="TreeGrafter"/>
</dbReference>
<sequence>MENIKDKIESLRKEIESHNYKYYVLDNPSISDFEYDDLMRQLKKLEEENPEYKSATSPTVRVGGAVLKEFLSVNHSVPMLSLQDVFSFEELRDFDKRVGGVVDEVSYVVELKIDGLSVSLLYENGQFIQGATRGDGLKGENVTENLKTIKSIPLEIQDKNLLEVRGEVYIPKKDFEILNSKREEAGEPLFANPRNAAAGSLRQLDSKITAERRLNVFIFNIQRYGGEEFISHEDGLNYLNELGFKVSPNRKVCGSIEEVIDAINGIAEIRQDIPFEIDGVVIKVDNIKSREVLGDTAKFPRWAAAYKFPAEKKKTKVIDIEVKVGRTGAITPTAILEPVLVSGSTISRAVLHNEDYIKEKDIKIGDTVIVQKAGEIIPEVVEVVFEDRDGSEREFKMPTSCPECGEEAVRLQGEAAIKCINISCPAQLKRNIIHFASRDAMNIEGMGPRVIDLLMDNELLDDAADIYYLDPEKLLSLPRMGKKSVEKLLDSIEKTKTNHISKLIFALGIRFIGSKAAKTLASHFKSIDNLERATYEQLLEVEEIGSKMAESIIDFFKDEQNKKVLKKLEDAGVSFKIEEKDDLGDSKVKSFEGKVFVLTGTLEKYSRNEAAEIIESLGGKVSSSVSKKTSYLLAGNEAGSKLKKAQDLGVKVLSEDEFEVLINE</sequence>
<dbReference type="Pfam" id="PF12826">
    <property type="entry name" value="HHH_2"/>
    <property type="match status" value="1"/>
</dbReference>
<dbReference type="SUPFAM" id="SSF50249">
    <property type="entry name" value="Nucleic acid-binding proteins"/>
    <property type="match status" value="1"/>
</dbReference>
<dbReference type="InterPro" id="IPR001357">
    <property type="entry name" value="BRCT_dom"/>
</dbReference>
<dbReference type="PIRSF" id="PIRSF001604">
    <property type="entry name" value="LigA"/>
    <property type="match status" value="1"/>
</dbReference>
<evidence type="ECO:0000256" key="13">
    <source>
        <dbReference type="ARBA" id="ARBA00034005"/>
    </source>
</evidence>
<dbReference type="Pfam" id="PF01653">
    <property type="entry name" value="DNA_ligase_aden"/>
    <property type="match status" value="1"/>
</dbReference>
<dbReference type="FunFam" id="2.40.50.140:FF:000012">
    <property type="entry name" value="DNA ligase"/>
    <property type="match status" value="1"/>
</dbReference>
<name>A0A0J8DBP2_CLOCY</name>
<evidence type="ECO:0000256" key="2">
    <source>
        <dbReference type="ARBA" id="ARBA00012722"/>
    </source>
</evidence>
<dbReference type="CDD" id="cd17748">
    <property type="entry name" value="BRCT_DNA_ligase_like"/>
    <property type="match status" value="1"/>
</dbReference>
<dbReference type="Gene3D" id="3.30.470.30">
    <property type="entry name" value="DNA ligase/mRNA capping enzyme"/>
    <property type="match status" value="1"/>
</dbReference>
<evidence type="ECO:0000256" key="10">
    <source>
        <dbReference type="ARBA" id="ARBA00023027"/>
    </source>
</evidence>
<reference evidence="19 20" key="1">
    <citation type="submission" date="2015-06" db="EMBL/GenBank/DDBJ databases">
        <title>Draft genome sequence of the purine-degrading Clostridium cylindrosporum HC-1 (DSM 605).</title>
        <authorList>
            <person name="Poehlein A."/>
            <person name="Schiel-Bengelsdorf B."/>
            <person name="Bengelsdorf F."/>
            <person name="Daniel R."/>
            <person name="Duerre P."/>
        </authorList>
    </citation>
    <scope>NUCLEOTIDE SEQUENCE [LARGE SCALE GENOMIC DNA]</scope>
    <source>
        <strain evidence="19 20">DSM 605</strain>
    </source>
</reference>
<feature type="binding site" evidence="15">
    <location>
        <position position="419"/>
    </location>
    <ligand>
        <name>Zn(2+)</name>
        <dbReference type="ChEBI" id="CHEBI:29105"/>
    </ligand>
</feature>
<dbReference type="OrthoDB" id="9759736at2"/>
<dbReference type="GO" id="GO:0006260">
    <property type="term" value="P:DNA replication"/>
    <property type="evidence" value="ECO:0007669"/>
    <property type="project" value="UniProtKB-KW"/>
</dbReference>
<feature type="binding site" evidence="15">
    <location>
        <position position="424"/>
    </location>
    <ligand>
        <name>Zn(2+)</name>
        <dbReference type="ChEBI" id="CHEBI:29105"/>
    </ligand>
</feature>
<dbReference type="InterPro" id="IPR003583">
    <property type="entry name" value="Hlx-hairpin-Hlx_DNA-bd_motif"/>
</dbReference>
<dbReference type="NCBIfam" id="TIGR00575">
    <property type="entry name" value="dnlj"/>
    <property type="match status" value="1"/>
</dbReference>
<dbReference type="GO" id="GO:0003677">
    <property type="term" value="F:DNA binding"/>
    <property type="evidence" value="ECO:0007669"/>
    <property type="project" value="InterPro"/>
</dbReference>